<proteinExistence type="inferred from homology"/>
<evidence type="ECO:0000259" key="4">
    <source>
        <dbReference type="Pfam" id="PF00291"/>
    </source>
</evidence>
<dbReference type="STRING" id="273677.BW34_01213"/>
<sequence length="329" mass="34593">MRYASSIADLVGNTPLVRLNAVTEGIAATVLAKVEYFNPGSSAKDRIARNIIDAAERDGHLKPGGTIVEPTSGNTGVGLALIAQQRGYRMIFVVPDKFAGEKVAVLKAYGAEVVMTATSVPPEHPDSYYSVSDRLAASIPGAFKPNQFANHNGPRGHYETTGPEIWRDTDGTVTHFVAGVGTGGTISGTGRFLKEASSGQVTVVGADPEGSIYSGGDIHGYLVEGVGEDFMPATFDPTVVDAYERVGDAEAFAMTRRLAREEGLLVGGSSGMAVVAALRVARDLPADAVLVVILPDHGRGYLSKIYDDDWMTDHGFSIATESETTGSLA</sequence>
<dbReference type="InterPro" id="IPR050214">
    <property type="entry name" value="Cys_Synth/Cystath_Beta-Synth"/>
</dbReference>
<dbReference type="GO" id="GO:0006535">
    <property type="term" value="P:cysteine biosynthetic process from serine"/>
    <property type="evidence" value="ECO:0007669"/>
    <property type="project" value="InterPro"/>
</dbReference>
<comment type="similarity">
    <text evidence="2">Belongs to the cysteine synthase/cystathionine beta-synthase family.</text>
</comment>
<accession>A0A4R5YKD3</accession>
<dbReference type="InterPro" id="IPR036052">
    <property type="entry name" value="TrpB-like_PALP_sf"/>
</dbReference>
<evidence type="ECO:0000256" key="3">
    <source>
        <dbReference type="ARBA" id="ARBA00022898"/>
    </source>
</evidence>
<dbReference type="SUPFAM" id="SSF53686">
    <property type="entry name" value="Tryptophan synthase beta subunit-like PLP-dependent enzymes"/>
    <property type="match status" value="1"/>
</dbReference>
<dbReference type="EMBL" id="SMZX01000001">
    <property type="protein sequence ID" value="TDL45439.1"/>
    <property type="molecule type" value="Genomic_DNA"/>
</dbReference>
<name>A0A4R5YKD3_9MICO</name>
<dbReference type="FunFam" id="3.40.50.1100:FF:000118">
    <property type="entry name" value="Related to CYS4-cystathionine beta-synthase"/>
    <property type="match status" value="1"/>
</dbReference>
<gene>
    <name evidence="5" type="ORF">E2R54_02960</name>
</gene>
<keyword evidence="3" id="KW-0663">Pyridoxal phosphate</keyword>
<dbReference type="GO" id="GO:0016765">
    <property type="term" value="F:transferase activity, transferring alkyl or aryl (other than methyl) groups"/>
    <property type="evidence" value="ECO:0007669"/>
    <property type="project" value="UniProtKB-ARBA"/>
</dbReference>
<dbReference type="InterPro" id="IPR001926">
    <property type="entry name" value="TrpB-like_PALP"/>
</dbReference>
<evidence type="ECO:0000256" key="2">
    <source>
        <dbReference type="ARBA" id="ARBA00007103"/>
    </source>
</evidence>
<dbReference type="Gene3D" id="3.40.50.1100">
    <property type="match status" value="2"/>
</dbReference>
<comment type="caution">
    <text evidence="5">The sequence shown here is derived from an EMBL/GenBank/DDBJ whole genome shotgun (WGS) entry which is preliminary data.</text>
</comment>
<dbReference type="PANTHER" id="PTHR10314">
    <property type="entry name" value="CYSTATHIONINE BETA-SYNTHASE"/>
    <property type="match status" value="1"/>
</dbReference>
<comment type="cofactor">
    <cofactor evidence="1">
        <name>pyridoxal 5'-phosphate</name>
        <dbReference type="ChEBI" id="CHEBI:597326"/>
    </cofactor>
</comment>
<organism evidence="5 6">
    <name type="scientific">Microbacterium oleivorans</name>
    <dbReference type="NCBI Taxonomy" id="273677"/>
    <lineage>
        <taxon>Bacteria</taxon>
        <taxon>Bacillati</taxon>
        <taxon>Actinomycetota</taxon>
        <taxon>Actinomycetes</taxon>
        <taxon>Micrococcales</taxon>
        <taxon>Microbacteriaceae</taxon>
        <taxon>Microbacterium</taxon>
    </lineage>
</organism>
<dbReference type="PROSITE" id="PS00901">
    <property type="entry name" value="CYS_SYNTHASE"/>
    <property type="match status" value="1"/>
</dbReference>
<protein>
    <submittedName>
        <fullName evidence="5">Pyridoxal-phosphate dependent enzyme</fullName>
    </submittedName>
</protein>
<feature type="domain" description="Tryptophan synthase beta chain-like PALP" evidence="4">
    <location>
        <begin position="8"/>
        <end position="296"/>
    </location>
</feature>
<dbReference type="FunFam" id="3.40.50.1100:FF:000003">
    <property type="entry name" value="Cystathionine beta-synthase"/>
    <property type="match status" value="1"/>
</dbReference>
<evidence type="ECO:0000313" key="6">
    <source>
        <dbReference type="Proteomes" id="UP000295633"/>
    </source>
</evidence>
<dbReference type="Proteomes" id="UP000295633">
    <property type="component" value="Unassembled WGS sequence"/>
</dbReference>
<evidence type="ECO:0000313" key="5">
    <source>
        <dbReference type="EMBL" id="TDL45439.1"/>
    </source>
</evidence>
<dbReference type="Pfam" id="PF00291">
    <property type="entry name" value="PALP"/>
    <property type="match status" value="1"/>
</dbReference>
<dbReference type="RefSeq" id="WP_091351667.1">
    <property type="nucleotide sequence ID" value="NZ_SMZX01000001.1"/>
</dbReference>
<reference evidence="5 6" key="1">
    <citation type="submission" date="2019-03" db="EMBL/GenBank/DDBJ databases">
        <title>Genome Sequencing and Assembly of Various Microbes Isolated from Partially Reclaimed Soil and Acid Mine Drainage (AMD) Site.</title>
        <authorList>
            <person name="Steinbock B."/>
            <person name="Bechtold R."/>
            <person name="Sevigny J.L."/>
            <person name="Thomas D."/>
            <person name="Cuthill L.R."/>
            <person name="Aveiro Johannsen E.J."/>
            <person name="Thomas K."/>
            <person name="Ghosh A."/>
        </authorList>
    </citation>
    <scope>NUCLEOTIDE SEQUENCE [LARGE SCALE GENOMIC DNA]</scope>
    <source>
        <strain evidence="5 6">F-B2</strain>
    </source>
</reference>
<dbReference type="CDD" id="cd01561">
    <property type="entry name" value="CBS_like"/>
    <property type="match status" value="1"/>
</dbReference>
<evidence type="ECO:0000256" key="1">
    <source>
        <dbReference type="ARBA" id="ARBA00001933"/>
    </source>
</evidence>
<dbReference type="AlphaFoldDB" id="A0A4R5YKD3"/>
<dbReference type="InterPro" id="IPR001216">
    <property type="entry name" value="P-phosphate_BS"/>
</dbReference>